<evidence type="ECO:0000313" key="2">
    <source>
        <dbReference type="Proteomes" id="UP000268829"/>
    </source>
</evidence>
<name>A0A3M8B7T1_9BACL</name>
<proteinExistence type="predicted"/>
<accession>A0A3M8B7T1</accession>
<sequence length="66" mass="7669">MDRFQYIESSTLKVAKCACKEEMLEGDYAYQIDDYLICDNSECFKKLCINHFGAIYGRLNKEGNLD</sequence>
<reference evidence="1 2" key="1">
    <citation type="submission" date="2018-10" db="EMBL/GenBank/DDBJ databases">
        <title>Phylogenomics of Brevibacillus.</title>
        <authorList>
            <person name="Dunlap C."/>
        </authorList>
    </citation>
    <scope>NUCLEOTIDE SEQUENCE [LARGE SCALE GENOMIC DNA]</scope>
    <source>
        <strain evidence="1 2">DSM 100115</strain>
    </source>
</reference>
<protein>
    <submittedName>
        <fullName evidence="1">Uncharacterized protein</fullName>
    </submittedName>
</protein>
<organism evidence="1 2">
    <name type="scientific">Brevibacillus gelatini</name>
    <dbReference type="NCBI Taxonomy" id="1655277"/>
    <lineage>
        <taxon>Bacteria</taxon>
        <taxon>Bacillati</taxon>
        <taxon>Bacillota</taxon>
        <taxon>Bacilli</taxon>
        <taxon>Bacillales</taxon>
        <taxon>Paenibacillaceae</taxon>
        <taxon>Brevibacillus</taxon>
    </lineage>
</organism>
<keyword evidence="2" id="KW-1185">Reference proteome</keyword>
<comment type="caution">
    <text evidence="1">The sequence shown here is derived from an EMBL/GenBank/DDBJ whole genome shotgun (WGS) entry which is preliminary data.</text>
</comment>
<dbReference type="AlphaFoldDB" id="A0A3M8B7T1"/>
<dbReference type="EMBL" id="RHHS01000013">
    <property type="protein sequence ID" value="RNB59362.1"/>
    <property type="molecule type" value="Genomic_DNA"/>
</dbReference>
<dbReference type="Proteomes" id="UP000268829">
    <property type="component" value="Unassembled WGS sequence"/>
</dbReference>
<gene>
    <name evidence="1" type="ORF">EDM57_04260</name>
</gene>
<evidence type="ECO:0000313" key="1">
    <source>
        <dbReference type="EMBL" id="RNB59362.1"/>
    </source>
</evidence>